<dbReference type="EMBL" id="JAVFHQ010000001">
    <property type="protein sequence ID" value="KAK4550584.1"/>
    <property type="molecule type" value="Genomic_DNA"/>
</dbReference>
<gene>
    <name evidence="1" type="ORF">LTR36_000163</name>
</gene>
<name>A0AAV9JY53_9PEZI</name>
<dbReference type="AlphaFoldDB" id="A0AAV9JY53"/>
<evidence type="ECO:0000313" key="2">
    <source>
        <dbReference type="Proteomes" id="UP001324427"/>
    </source>
</evidence>
<evidence type="ECO:0000313" key="1">
    <source>
        <dbReference type="EMBL" id="KAK4550584.1"/>
    </source>
</evidence>
<dbReference type="Proteomes" id="UP001324427">
    <property type="component" value="Unassembled WGS sequence"/>
</dbReference>
<proteinExistence type="predicted"/>
<accession>A0AAV9JY53</accession>
<keyword evidence="2" id="KW-1185">Reference proteome</keyword>
<sequence length="215" mass="23679">MADNREREVPELDFDETVGRCTNWVTGDIAELEALSKIVRRLYNSGDAEGVEAMSLALLEHGQYLPALYKAKMHVYLAAIEDRDDNSDRAILASLWIAEARKQYAQIGPIPAEVEEWGEVIRIQKAIEDAKFHAKAKPRPSGPLIDTADGAQEDQFIHEAERTGAGHGVAPDVTHVIGKTEVTHEVDIADAPMAVLCKAREATPAEKEEAKKGER</sequence>
<organism evidence="1 2">
    <name type="scientific">Oleoguttula mirabilis</name>
    <dbReference type="NCBI Taxonomy" id="1507867"/>
    <lineage>
        <taxon>Eukaryota</taxon>
        <taxon>Fungi</taxon>
        <taxon>Dikarya</taxon>
        <taxon>Ascomycota</taxon>
        <taxon>Pezizomycotina</taxon>
        <taxon>Dothideomycetes</taxon>
        <taxon>Dothideomycetidae</taxon>
        <taxon>Mycosphaerellales</taxon>
        <taxon>Teratosphaeriaceae</taxon>
        <taxon>Oleoguttula</taxon>
    </lineage>
</organism>
<reference evidence="1 2" key="1">
    <citation type="submission" date="2021-11" db="EMBL/GenBank/DDBJ databases">
        <title>Black yeast isolated from Biological Soil Crust.</title>
        <authorList>
            <person name="Kurbessoian T."/>
        </authorList>
    </citation>
    <scope>NUCLEOTIDE SEQUENCE [LARGE SCALE GENOMIC DNA]</scope>
    <source>
        <strain evidence="1 2">CCFEE 5522</strain>
    </source>
</reference>
<comment type="caution">
    <text evidence="1">The sequence shown here is derived from an EMBL/GenBank/DDBJ whole genome shotgun (WGS) entry which is preliminary data.</text>
</comment>
<protein>
    <submittedName>
        <fullName evidence="1">Uncharacterized protein</fullName>
    </submittedName>
</protein>